<dbReference type="Proteomes" id="UP000475862">
    <property type="component" value="Unassembled WGS sequence"/>
</dbReference>
<protein>
    <submittedName>
        <fullName evidence="1">Uncharacterized protein</fullName>
    </submittedName>
</protein>
<dbReference type="EMBL" id="VYZN01000065">
    <property type="protein sequence ID" value="KAE9524725.1"/>
    <property type="molecule type" value="Genomic_DNA"/>
</dbReference>
<keyword evidence="2" id="KW-1185">Reference proteome</keyword>
<comment type="caution">
    <text evidence="1">The sequence shown here is derived from an EMBL/GenBank/DDBJ whole genome shotgun (WGS) entry which is preliminary data.</text>
</comment>
<gene>
    <name evidence="1" type="ORF">AGLY_014775</name>
</gene>
<sequence>MLMSVVSFKFLRNLSKTRKFAILKIWYKVLHKFFFKYLQLKFSIFLKNFFDPIKILVNFIQSSSYFKFCQKFVKIMKICKLFCNSKFIKLFVFISNVKKFNTKFSVSFASKSYRENFKLHYRKNVLSTDKSSPFRIYIVSNRIGRYSKKMMRLELAPSAQMLRVYEWLDSGP</sequence>
<organism evidence="1 2">
    <name type="scientific">Aphis glycines</name>
    <name type="common">Soybean aphid</name>
    <dbReference type="NCBI Taxonomy" id="307491"/>
    <lineage>
        <taxon>Eukaryota</taxon>
        <taxon>Metazoa</taxon>
        <taxon>Ecdysozoa</taxon>
        <taxon>Arthropoda</taxon>
        <taxon>Hexapoda</taxon>
        <taxon>Insecta</taxon>
        <taxon>Pterygota</taxon>
        <taxon>Neoptera</taxon>
        <taxon>Paraneoptera</taxon>
        <taxon>Hemiptera</taxon>
        <taxon>Sternorrhyncha</taxon>
        <taxon>Aphidomorpha</taxon>
        <taxon>Aphidoidea</taxon>
        <taxon>Aphididae</taxon>
        <taxon>Aphidini</taxon>
        <taxon>Aphis</taxon>
        <taxon>Aphis</taxon>
    </lineage>
</organism>
<name>A0A6G0T305_APHGL</name>
<proteinExistence type="predicted"/>
<dbReference type="AlphaFoldDB" id="A0A6G0T305"/>
<evidence type="ECO:0000313" key="2">
    <source>
        <dbReference type="Proteomes" id="UP000475862"/>
    </source>
</evidence>
<accession>A0A6G0T305</accession>
<evidence type="ECO:0000313" key="1">
    <source>
        <dbReference type="EMBL" id="KAE9524725.1"/>
    </source>
</evidence>
<reference evidence="1 2" key="1">
    <citation type="submission" date="2019-08" db="EMBL/GenBank/DDBJ databases">
        <title>The genome of the soybean aphid Biotype 1, its phylome, world population structure and adaptation to the North American continent.</title>
        <authorList>
            <person name="Giordano R."/>
            <person name="Donthu R.K."/>
            <person name="Hernandez A.G."/>
            <person name="Wright C.L."/>
            <person name="Zimin A.V."/>
        </authorList>
    </citation>
    <scope>NUCLEOTIDE SEQUENCE [LARGE SCALE GENOMIC DNA]</scope>
    <source>
        <tissue evidence="1">Whole aphids</tissue>
    </source>
</reference>